<sequence>MTRRVFCFWRPIRGPARPAARFLLRGRTTLGIGDPHDRLGAWFLGGSVSVLIQSAQGGRARRQGLCAV</sequence>
<evidence type="ECO:0000313" key="1">
    <source>
        <dbReference type="EMBL" id="ACS42408.1"/>
    </source>
</evidence>
<gene>
    <name evidence="1" type="ordered locus">MexAM1_META1p4793</name>
</gene>
<evidence type="ECO:0000313" key="2">
    <source>
        <dbReference type="Proteomes" id="UP000009081"/>
    </source>
</evidence>
<dbReference type="AlphaFoldDB" id="C5ARS0"/>
<reference evidence="1 2" key="1">
    <citation type="journal article" date="2009" name="PLoS ONE">
        <title>Methylobacterium genome sequences: a reference blueprint to investigate microbial metabolism of C1 compounds from natural and industrial sources.</title>
        <authorList>
            <person name="Vuilleumier S."/>
            <person name="Chistoserdova L."/>
            <person name="Lee M.-C."/>
            <person name="Bringel F."/>
            <person name="Lajus A."/>
            <person name="Zhou Y."/>
            <person name="Gourion B."/>
            <person name="Barbe V."/>
            <person name="Chang J."/>
            <person name="Cruveiller S."/>
            <person name="Dossat C."/>
            <person name="Gillett W."/>
            <person name="Gruffaz C."/>
            <person name="Haugen E."/>
            <person name="Hourcade E."/>
            <person name="Levy R."/>
            <person name="Mangenot S."/>
            <person name="Muller E."/>
            <person name="Nadalig T."/>
            <person name="Pagni M."/>
            <person name="Penny C."/>
            <person name="Peyraud R."/>
            <person name="Robinson D.G."/>
            <person name="Roche D."/>
            <person name="Rouy Z."/>
            <person name="Saenampechek C."/>
            <person name="Salvignol G."/>
            <person name="Vallenet D."/>
            <person name="Wu Z."/>
            <person name="Marx C.J."/>
            <person name="Vorholt J.A."/>
            <person name="Olson M.V."/>
            <person name="Kaul R."/>
            <person name="Weissenbach J."/>
            <person name="Medigue C."/>
            <person name="Lidstrom M.E."/>
        </authorList>
    </citation>
    <scope>NUCLEOTIDE SEQUENCE [LARGE SCALE GENOMIC DNA]</scope>
    <source>
        <strain evidence="2">ATCC 14718 / DSM 1338 / JCM 2805 / NCIMB 9133 / AM1</strain>
    </source>
</reference>
<dbReference type="STRING" id="272630.MexAM1_META1p4793"/>
<dbReference type="Proteomes" id="UP000009081">
    <property type="component" value="Chromosome"/>
</dbReference>
<dbReference type="KEGG" id="mea:Mex_1p4793"/>
<dbReference type="EMBL" id="CP001510">
    <property type="protein sequence ID" value="ACS42408.1"/>
    <property type="molecule type" value="Genomic_DNA"/>
</dbReference>
<protein>
    <submittedName>
        <fullName evidence="1">Uncharacterized protein</fullName>
    </submittedName>
</protein>
<organism evidence="1 2">
    <name type="scientific">Methylorubrum extorquens (strain ATCC 14718 / DSM 1338 / JCM 2805 / NCIMB 9133 / AM1)</name>
    <name type="common">Methylobacterium extorquens</name>
    <dbReference type="NCBI Taxonomy" id="272630"/>
    <lineage>
        <taxon>Bacteria</taxon>
        <taxon>Pseudomonadati</taxon>
        <taxon>Pseudomonadota</taxon>
        <taxon>Alphaproteobacteria</taxon>
        <taxon>Hyphomicrobiales</taxon>
        <taxon>Methylobacteriaceae</taxon>
        <taxon>Methylorubrum</taxon>
    </lineage>
</organism>
<name>C5ARS0_METEA</name>
<keyword evidence="2" id="KW-1185">Reference proteome</keyword>
<accession>C5ARS0</accession>
<dbReference type="HOGENOM" id="CLU_2789111_0_0_5"/>
<proteinExistence type="predicted"/>